<protein>
    <submittedName>
        <fullName evidence="2">Vesicle docking involved in exocytosis</fullName>
    </submittedName>
</protein>
<organism evidence="2 3">
    <name type="scientific">Didymella rabiei</name>
    <name type="common">Chickpea ascochyta blight fungus</name>
    <name type="synonym">Mycosphaerella rabiei</name>
    <dbReference type="NCBI Taxonomy" id="5454"/>
    <lineage>
        <taxon>Eukaryota</taxon>
        <taxon>Fungi</taxon>
        <taxon>Dikarya</taxon>
        <taxon>Ascomycota</taxon>
        <taxon>Pezizomycotina</taxon>
        <taxon>Dothideomycetes</taxon>
        <taxon>Pleosporomycetidae</taxon>
        <taxon>Pleosporales</taxon>
        <taxon>Pleosporineae</taxon>
        <taxon>Didymellaceae</taxon>
        <taxon>Ascochyta</taxon>
    </lineage>
</organism>
<reference evidence="2 3" key="1">
    <citation type="journal article" date="2016" name="Sci. Rep.">
        <title>Draft genome sequencing and secretome analysis of fungal phytopathogen Ascochyta rabiei provides insight into the necrotrophic effector repertoire.</title>
        <authorList>
            <person name="Verma S."/>
            <person name="Gazara R.K."/>
            <person name="Nizam S."/>
            <person name="Parween S."/>
            <person name="Chattopadhyay D."/>
            <person name="Verma P.K."/>
        </authorList>
    </citation>
    <scope>NUCLEOTIDE SEQUENCE [LARGE SCALE GENOMIC DNA]</scope>
    <source>
        <strain evidence="2 3">ArDII</strain>
    </source>
</reference>
<dbReference type="PIRSF" id="PIRSF005715">
    <property type="entry name" value="VPS45_Sec1"/>
    <property type="match status" value="1"/>
</dbReference>
<dbReference type="EMBL" id="JYNV01000121">
    <property type="protein sequence ID" value="KZM25723.1"/>
    <property type="molecule type" value="Genomic_DNA"/>
</dbReference>
<dbReference type="GO" id="GO:0006890">
    <property type="term" value="P:retrograde vesicle-mediated transport, Golgi to endoplasmic reticulum"/>
    <property type="evidence" value="ECO:0007669"/>
    <property type="project" value="EnsemblFungi"/>
</dbReference>
<dbReference type="Gene3D" id="3.40.50.2060">
    <property type="match status" value="1"/>
</dbReference>
<keyword evidence="3" id="KW-1185">Reference proteome</keyword>
<dbReference type="InterPro" id="IPR001619">
    <property type="entry name" value="Sec1-like"/>
</dbReference>
<dbReference type="STRING" id="5454.A0A163IDS5"/>
<dbReference type="InterPro" id="IPR036045">
    <property type="entry name" value="Sec1-like_sf"/>
</dbReference>
<dbReference type="Gene3D" id="3.90.830.10">
    <property type="entry name" value="Syntaxin Binding Protein 1, Chain A, domain 2"/>
    <property type="match status" value="1"/>
</dbReference>
<dbReference type="InterPro" id="IPR027482">
    <property type="entry name" value="Sec1-like_dom2"/>
</dbReference>
<accession>A0A163IDS5</accession>
<dbReference type="Proteomes" id="UP000076837">
    <property type="component" value="Unassembled WGS sequence"/>
</dbReference>
<dbReference type="GO" id="GO:0030134">
    <property type="term" value="C:COPII-coated ER to Golgi transport vesicle"/>
    <property type="evidence" value="ECO:0007669"/>
    <property type="project" value="EnsemblFungi"/>
</dbReference>
<dbReference type="GO" id="GO:0000139">
    <property type="term" value="C:Golgi membrane"/>
    <property type="evidence" value="ECO:0007669"/>
    <property type="project" value="EnsemblFungi"/>
</dbReference>
<dbReference type="PANTHER" id="PTHR11679">
    <property type="entry name" value="VESICLE PROTEIN SORTING-ASSOCIATED"/>
    <property type="match status" value="1"/>
</dbReference>
<gene>
    <name evidence="2" type="ORF">ST47_g3151</name>
</gene>
<dbReference type="Gene3D" id="3.40.50.1910">
    <property type="match status" value="1"/>
</dbReference>
<comment type="similarity">
    <text evidence="1">Belongs to the STXBP/unc-18/SEC1 family.</text>
</comment>
<dbReference type="Pfam" id="PF00995">
    <property type="entry name" value="Sec1"/>
    <property type="match status" value="1"/>
</dbReference>
<dbReference type="AlphaFoldDB" id="A0A163IDS5"/>
<sequence>MAVTLRDKQIASIKRILNLNAPITDVDAPNDANEVPETAAGGAIWKVLVFDDMGRDVISSVLRVNDLRASGVTIHLNIGTTRHMIPDVPVIYLVEPTAQNLQTITSDLSRGLYSPAYLNFLSSIPRPLLEDFGAQVVQTNTAEHLAQVYDQYLNFVVSEPDLFHLNMKGAYHTLNSGQTSDQELDSVVDRIVSGLFSVVVTMGVVPIIRCPKGGAAEDICAKLDRKLRDHILNSKTNLFSDHKSSAVTSRPVMVIVDRNVDLVPMFSHSWIYQSLVYDVLDFHLNKISISIPVDKDHPEKGVKKQSHDLTASDYFWARNASLPFPNVAEDVTNEWNKYQQDADNVTKKTGASSLDDLNGESNQFAAHLKGAMALLPELRDRKTTIEMHMNILEAVMEGIKTRKMDFYFQLEEELSKQSKAQILEVIKDNDKGNEPLDKLRLFLQWYLTTETELSRGDFDSFTQALEAAGADTTPVKYVKSVRQLTRMTMITSAPTQPAQSTSHLFGGFSSLSSRVTDRFKEAGLGANFEGVLSGIKNFLPTNSDLTLTKITESLMDPQNASSSAISKTESYLYFDPRSANARGTLPPASASRNQQNTVGRGIEATFGQRRQGFSEAIVFTVGGGSMDEYGNLQEWAKRTSASAQGPGQKRRIVYGSTALYSATEFVTKDLAKLGQESS</sequence>
<dbReference type="GO" id="GO:0005783">
    <property type="term" value="C:endoplasmic reticulum"/>
    <property type="evidence" value="ECO:0007669"/>
    <property type="project" value="EnsemblFungi"/>
</dbReference>
<dbReference type="GO" id="GO:0035543">
    <property type="term" value="P:positive regulation of SNARE complex assembly"/>
    <property type="evidence" value="ECO:0007669"/>
    <property type="project" value="EnsemblFungi"/>
</dbReference>
<comment type="caution">
    <text evidence="2">The sequence shown here is derived from an EMBL/GenBank/DDBJ whole genome shotgun (WGS) entry which is preliminary data.</text>
</comment>
<dbReference type="Gene3D" id="1.25.40.60">
    <property type="match status" value="1"/>
</dbReference>
<evidence type="ECO:0000256" key="1">
    <source>
        <dbReference type="ARBA" id="ARBA00009884"/>
    </source>
</evidence>
<dbReference type="SUPFAM" id="SSF56815">
    <property type="entry name" value="Sec1/munc18-like (SM) proteins"/>
    <property type="match status" value="1"/>
</dbReference>
<evidence type="ECO:0000313" key="2">
    <source>
        <dbReference type="EMBL" id="KZM25723.1"/>
    </source>
</evidence>
<dbReference type="InterPro" id="IPR043127">
    <property type="entry name" value="Sec-1-like_dom3a"/>
</dbReference>
<dbReference type="GO" id="GO:0046578">
    <property type="term" value="P:regulation of Ras protein signal transduction"/>
    <property type="evidence" value="ECO:0007669"/>
    <property type="project" value="EnsemblFungi"/>
</dbReference>
<proteinExistence type="inferred from homology"/>
<name>A0A163IDS5_DIDRA</name>
<dbReference type="OrthoDB" id="10251230at2759"/>
<dbReference type="GO" id="GO:0019905">
    <property type="term" value="F:syntaxin binding"/>
    <property type="evidence" value="ECO:0007669"/>
    <property type="project" value="EnsemblFungi"/>
</dbReference>
<dbReference type="GO" id="GO:0048280">
    <property type="term" value="P:vesicle fusion with Golgi apparatus"/>
    <property type="evidence" value="ECO:0007669"/>
    <property type="project" value="EnsemblFungi"/>
</dbReference>
<dbReference type="InterPro" id="IPR043154">
    <property type="entry name" value="Sec-1-like_dom1"/>
</dbReference>
<dbReference type="GO" id="GO:0006888">
    <property type="term" value="P:endoplasmic reticulum to Golgi vesicle-mediated transport"/>
    <property type="evidence" value="ECO:0007669"/>
    <property type="project" value="EnsemblFungi"/>
</dbReference>
<evidence type="ECO:0000313" key="3">
    <source>
        <dbReference type="Proteomes" id="UP000076837"/>
    </source>
</evidence>